<keyword evidence="7" id="KW-0819">tRNA processing</keyword>
<accession>A0A261XXL2</accession>
<dbReference type="Proteomes" id="UP000242875">
    <property type="component" value="Unassembled WGS sequence"/>
</dbReference>
<dbReference type="PANTHER" id="PTHR15641">
    <property type="entry name" value="ELONGATOR COMPLEX PROTEIN 5"/>
    <property type="match status" value="1"/>
</dbReference>
<name>A0A261XXL2_9FUNG</name>
<gene>
    <name evidence="9" type="ORF">BZG36_03370</name>
</gene>
<dbReference type="UniPathway" id="UPA00988"/>
<evidence type="ECO:0000256" key="5">
    <source>
        <dbReference type="ARBA" id="ARBA00020264"/>
    </source>
</evidence>
<evidence type="ECO:0000256" key="6">
    <source>
        <dbReference type="ARBA" id="ARBA00022490"/>
    </source>
</evidence>
<dbReference type="GO" id="GO:0005829">
    <property type="term" value="C:cytosol"/>
    <property type="evidence" value="ECO:0007669"/>
    <property type="project" value="TreeGrafter"/>
</dbReference>
<evidence type="ECO:0000256" key="7">
    <source>
        <dbReference type="ARBA" id="ARBA00022694"/>
    </source>
</evidence>
<reference evidence="9 10" key="1">
    <citation type="journal article" date="2017" name="Mycologia">
        <title>Bifiguratus adelaidae, gen. et sp. nov., a new member of Mucoromycotina in endophytic and soil-dwelling habitats.</title>
        <authorList>
            <person name="Torres-Cruz T.J."/>
            <person name="Billingsley Tobias T.L."/>
            <person name="Almatruk M."/>
            <person name="Hesse C."/>
            <person name="Kuske C.R."/>
            <person name="Desiro A."/>
            <person name="Benucci G.M."/>
            <person name="Bonito G."/>
            <person name="Stajich J.E."/>
            <person name="Dunlap C."/>
            <person name="Arnold A.E."/>
            <person name="Porras-Alfaro A."/>
        </authorList>
    </citation>
    <scope>NUCLEOTIDE SEQUENCE [LARGE SCALE GENOMIC DNA]</scope>
    <source>
        <strain evidence="9 10">AZ0501</strain>
    </source>
</reference>
<evidence type="ECO:0000256" key="2">
    <source>
        <dbReference type="ARBA" id="ARBA00004496"/>
    </source>
</evidence>
<evidence type="ECO:0000256" key="3">
    <source>
        <dbReference type="ARBA" id="ARBA00005043"/>
    </source>
</evidence>
<evidence type="ECO:0000256" key="8">
    <source>
        <dbReference type="ARBA" id="ARBA00023242"/>
    </source>
</evidence>
<dbReference type="AlphaFoldDB" id="A0A261XXL2"/>
<evidence type="ECO:0000256" key="4">
    <source>
        <dbReference type="ARBA" id="ARBA00009567"/>
    </source>
</evidence>
<dbReference type="InterPro" id="IPR019519">
    <property type="entry name" value="Elp5"/>
</dbReference>
<dbReference type="PANTHER" id="PTHR15641:SF1">
    <property type="entry name" value="ELONGATOR COMPLEX PROTEIN 5"/>
    <property type="match status" value="1"/>
</dbReference>
<dbReference type="GO" id="GO:0000049">
    <property type="term" value="F:tRNA binding"/>
    <property type="evidence" value="ECO:0007669"/>
    <property type="project" value="TreeGrafter"/>
</dbReference>
<dbReference type="Gene3D" id="3.40.50.300">
    <property type="entry name" value="P-loop containing nucleotide triphosphate hydrolases"/>
    <property type="match status" value="1"/>
</dbReference>
<evidence type="ECO:0000256" key="1">
    <source>
        <dbReference type="ARBA" id="ARBA00004123"/>
    </source>
</evidence>
<keyword evidence="8" id="KW-0539">Nucleus</keyword>
<proteinExistence type="inferred from homology"/>
<dbReference type="OrthoDB" id="166907at2759"/>
<sequence length="306" mass="34206">MAQEESRRALLIATDTDPHRLAAKSTVAKSTSVLDAYSDPCGWMGNAPSPHQASFASYEKVLASDLRGLYQRTKAWIEGRGKQSSIILLDSIQPFLNRSAADTIELLVQVSRLLQDHTRLLVLFHHDLPTPIASSSKPSISATLQHLSDAIITLPPPPAPSTSVIAGYVADEPFRYIHVEANQWDKAQNCTVEWVRRSGKVIFDKCLVQVKNGRLHVMHLPEQKVVEEEVSRSDTPEGMSNLSFNLSLTDEQRKAKENLILPYTKVIGNRQDEVNVNEKKQDVSFFYEPDAADDFDEEDPDDDLTI</sequence>
<dbReference type="GO" id="GO:0002098">
    <property type="term" value="P:tRNA wobble uridine modification"/>
    <property type="evidence" value="ECO:0007669"/>
    <property type="project" value="InterPro"/>
</dbReference>
<organism evidence="9 10">
    <name type="scientific">Bifiguratus adelaidae</name>
    <dbReference type="NCBI Taxonomy" id="1938954"/>
    <lineage>
        <taxon>Eukaryota</taxon>
        <taxon>Fungi</taxon>
        <taxon>Fungi incertae sedis</taxon>
        <taxon>Mucoromycota</taxon>
        <taxon>Mucoromycotina</taxon>
        <taxon>Endogonomycetes</taxon>
        <taxon>Endogonales</taxon>
        <taxon>Endogonales incertae sedis</taxon>
        <taxon>Bifiguratus</taxon>
    </lineage>
</organism>
<dbReference type="CDD" id="cd19496">
    <property type="entry name" value="Elp5"/>
    <property type="match status" value="1"/>
</dbReference>
<comment type="similarity">
    <text evidence="4">Belongs to the ELP5 family.</text>
</comment>
<comment type="caution">
    <text evidence="9">The sequence shown here is derived from an EMBL/GenBank/DDBJ whole genome shotgun (WGS) entry which is preliminary data.</text>
</comment>
<protein>
    <recommendedName>
        <fullName evidence="5">Elongator complex protein 5</fullName>
    </recommendedName>
</protein>
<dbReference type="InterPro" id="IPR027417">
    <property type="entry name" value="P-loop_NTPase"/>
</dbReference>
<dbReference type="GO" id="GO:0033588">
    <property type="term" value="C:elongator holoenzyme complex"/>
    <property type="evidence" value="ECO:0007669"/>
    <property type="project" value="InterPro"/>
</dbReference>
<evidence type="ECO:0000313" key="9">
    <source>
        <dbReference type="EMBL" id="OZJ03113.1"/>
    </source>
</evidence>
<dbReference type="GO" id="GO:0005634">
    <property type="term" value="C:nucleus"/>
    <property type="evidence" value="ECO:0007669"/>
    <property type="project" value="UniProtKB-SubCell"/>
</dbReference>
<dbReference type="Pfam" id="PF10483">
    <property type="entry name" value="Elong_Iki1"/>
    <property type="match status" value="1"/>
</dbReference>
<dbReference type="EMBL" id="MVBO01000104">
    <property type="protein sequence ID" value="OZJ03113.1"/>
    <property type="molecule type" value="Genomic_DNA"/>
</dbReference>
<comment type="subcellular location">
    <subcellularLocation>
        <location evidence="2">Cytoplasm</location>
    </subcellularLocation>
    <subcellularLocation>
        <location evidence="1">Nucleus</location>
    </subcellularLocation>
</comment>
<comment type="pathway">
    <text evidence="3">tRNA modification; 5-methoxycarbonylmethyl-2-thiouridine-tRNA biosynthesis.</text>
</comment>
<keyword evidence="6" id="KW-0963">Cytoplasm</keyword>
<keyword evidence="10" id="KW-1185">Reference proteome</keyword>
<evidence type="ECO:0000313" key="10">
    <source>
        <dbReference type="Proteomes" id="UP000242875"/>
    </source>
</evidence>